<gene>
    <name evidence="1" type="ORF">BRAA08T32831Z</name>
</gene>
<dbReference type="EMBL" id="LR031575">
    <property type="protein sequence ID" value="VDD03354.1"/>
    <property type="molecule type" value="Genomic_DNA"/>
</dbReference>
<organism evidence="1">
    <name type="scientific">Brassica campestris</name>
    <name type="common">Field mustard</name>
    <dbReference type="NCBI Taxonomy" id="3711"/>
    <lineage>
        <taxon>Eukaryota</taxon>
        <taxon>Viridiplantae</taxon>
        <taxon>Streptophyta</taxon>
        <taxon>Embryophyta</taxon>
        <taxon>Tracheophyta</taxon>
        <taxon>Spermatophyta</taxon>
        <taxon>Magnoliopsida</taxon>
        <taxon>eudicotyledons</taxon>
        <taxon>Gunneridae</taxon>
        <taxon>Pentapetalae</taxon>
        <taxon>rosids</taxon>
        <taxon>malvids</taxon>
        <taxon>Brassicales</taxon>
        <taxon>Brassicaceae</taxon>
        <taxon>Brassiceae</taxon>
        <taxon>Brassica</taxon>
    </lineage>
</organism>
<reference evidence="1" key="1">
    <citation type="submission" date="2018-11" db="EMBL/GenBank/DDBJ databases">
        <authorList>
            <consortium name="Genoscope - CEA"/>
            <person name="William W."/>
        </authorList>
    </citation>
    <scope>NUCLEOTIDE SEQUENCE</scope>
</reference>
<accession>A0A3P6BQR5</accession>
<dbReference type="AlphaFoldDB" id="A0A3P6BQR5"/>
<name>A0A3P6BQR5_BRACM</name>
<proteinExistence type="predicted"/>
<sequence length="44" mass="5186">MKLPKSYRIFNRNIIKTKNLWLVSVKKKNKTKLPNTGPIQCFPV</sequence>
<protein>
    <submittedName>
        <fullName evidence="1">Uncharacterized protein</fullName>
    </submittedName>
</protein>
<evidence type="ECO:0000313" key="1">
    <source>
        <dbReference type="EMBL" id="VDD03354.1"/>
    </source>
</evidence>